<gene>
    <name evidence="2" type="ORF">SMD31_19395</name>
</gene>
<feature type="chain" id="PRO_5047101844" description="Carboxypeptidase regulatory-like domain-containing protein" evidence="1">
    <location>
        <begin position="29"/>
        <end position="313"/>
    </location>
</feature>
<protein>
    <recommendedName>
        <fullName evidence="4">Carboxypeptidase regulatory-like domain-containing protein</fullName>
    </recommendedName>
</protein>
<comment type="caution">
    <text evidence="2">The sequence shown here is derived from an EMBL/GenBank/DDBJ whole genome shotgun (WGS) entry which is preliminary data.</text>
</comment>
<evidence type="ECO:0000313" key="3">
    <source>
        <dbReference type="Proteomes" id="UP001271769"/>
    </source>
</evidence>
<keyword evidence="1" id="KW-0732">Signal</keyword>
<dbReference type="EMBL" id="JAXCLX010000004">
    <property type="protein sequence ID" value="MDY0874116.1"/>
    <property type="molecule type" value="Genomic_DNA"/>
</dbReference>
<name>A0ABU5E3L0_9PROT</name>
<proteinExistence type="predicted"/>
<feature type="signal peptide" evidence="1">
    <location>
        <begin position="1"/>
        <end position="28"/>
    </location>
</feature>
<sequence>MRSLILSLAAFCASLAVIVGLSVSTARAADVTLLAVEKAGGAEVKGDIAWSVVKVNKETGKPEAKPSATGKGARLVTKLDPGQYLVTAKLGKIESSQAILIGKSATTRSLVLADPSKQTASKKPEAGPPAQLSINMKLSKGKNPVKEPVLWEVYEYRKGATENGEKIAEQKAAVGQFSLPGGSYVVRAHFKDAKADLVIPIQAGQSLKYTLNMYAGYAKLTALKPKKQKTQAEALNWQILRQRPNAPGVYELVASSIKPDPTLMLREGRYLAVARLGAKLWGSEPIVITAGETTAKKINLKEGVGAPEVAAAN</sequence>
<evidence type="ECO:0008006" key="4">
    <source>
        <dbReference type="Google" id="ProtNLM"/>
    </source>
</evidence>
<reference evidence="2 3" key="1">
    <citation type="journal article" date="2013" name="Antonie Van Leeuwenhoek">
        <title>Dongia rigui sp. nov., isolated from freshwater of a large wetland in Korea.</title>
        <authorList>
            <person name="Baik K.S."/>
            <person name="Hwang Y.M."/>
            <person name="Choi J.S."/>
            <person name="Kwon J."/>
            <person name="Seong C.N."/>
        </authorList>
    </citation>
    <scope>NUCLEOTIDE SEQUENCE [LARGE SCALE GENOMIC DNA]</scope>
    <source>
        <strain evidence="2 3">04SU4-P</strain>
    </source>
</reference>
<dbReference type="RefSeq" id="WP_320502590.1">
    <property type="nucleotide sequence ID" value="NZ_JAXCLX010000004.1"/>
</dbReference>
<keyword evidence="3" id="KW-1185">Reference proteome</keyword>
<evidence type="ECO:0000256" key="1">
    <source>
        <dbReference type="SAM" id="SignalP"/>
    </source>
</evidence>
<accession>A0ABU5E3L0</accession>
<dbReference type="Proteomes" id="UP001271769">
    <property type="component" value="Unassembled WGS sequence"/>
</dbReference>
<evidence type="ECO:0000313" key="2">
    <source>
        <dbReference type="EMBL" id="MDY0874116.1"/>
    </source>
</evidence>
<organism evidence="2 3">
    <name type="scientific">Dongia rigui</name>
    <dbReference type="NCBI Taxonomy" id="940149"/>
    <lineage>
        <taxon>Bacteria</taxon>
        <taxon>Pseudomonadati</taxon>
        <taxon>Pseudomonadota</taxon>
        <taxon>Alphaproteobacteria</taxon>
        <taxon>Rhodospirillales</taxon>
        <taxon>Dongiaceae</taxon>
        <taxon>Dongia</taxon>
    </lineage>
</organism>